<dbReference type="Gene3D" id="1.25.10.10">
    <property type="entry name" value="Leucine-rich Repeat Variant"/>
    <property type="match status" value="1"/>
</dbReference>
<feature type="non-terminal residue" evidence="4">
    <location>
        <position position="1"/>
    </location>
</feature>
<keyword evidence="3" id="KW-0653">Protein transport</keyword>
<evidence type="ECO:0000256" key="3">
    <source>
        <dbReference type="ARBA" id="ARBA00022927"/>
    </source>
</evidence>
<reference evidence="4" key="1">
    <citation type="submission" date="2022-07" db="EMBL/GenBank/DDBJ databases">
        <title>Phylogenomic reconstructions and comparative analyses of Kickxellomycotina fungi.</title>
        <authorList>
            <person name="Reynolds N.K."/>
            <person name="Stajich J.E."/>
            <person name="Barry K."/>
            <person name="Grigoriev I.V."/>
            <person name="Crous P."/>
            <person name="Smith M.E."/>
        </authorList>
    </citation>
    <scope>NUCLEOTIDE SEQUENCE</scope>
    <source>
        <strain evidence="4">RSA 567</strain>
    </source>
</reference>
<dbReference type="InterPro" id="IPR016024">
    <property type="entry name" value="ARM-type_fold"/>
</dbReference>
<evidence type="ECO:0000256" key="1">
    <source>
        <dbReference type="ARBA" id="ARBA00004496"/>
    </source>
</evidence>
<dbReference type="GO" id="GO:0005829">
    <property type="term" value="C:cytosol"/>
    <property type="evidence" value="ECO:0007669"/>
    <property type="project" value="TreeGrafter"/>
</dbReference>
<dbReference type="AlphaFoldDB" id="A0A9W8AW66"/>
<name>A0A9W8AW66_9FUNG</name>
<comment type="subcellular location">
    <subcellularLocation>
        <location evidence="1">Cytoplasm</location>
    </subcellularLocation>
</comment>
<evidence type="ECO:0000256" key="2">
    <source>
        <dbReference type="ARBA" id="ARBA00022490"/>
    </source>
</evidence>
<evidence type="ECO:0000313" key="5">
    <source>
        <dbReference type="Proteomes" id="UP001151582"/>
    </source>
</evidence>
<sequence>VGTGADPQANIDYGSLADKTFAAMGVLRTITTLIMNLENSPDTVAQLETHLIPLVGFTLQQELVDLYDDVFEIIDSCTFTLKRISPAMWTLLPLIHKTFDGEGFDYFDVMLPTLDNYVSYGTEQVASNAEILQLLMHFYQRIMQSERSNEQERTCGCKLVEALMLNCRGRIDGLIPEVIQHAMRYIATPGGIKSRGFLVYALEVVLNALYYNPQLALGVLEQHGWTQGYFGRLTQSVDKFKRVHDKKLLIAALCAVIAMPSSQLPGSIQGGLAELFGTLLRTFETLPRAFDNRAHQEGKFSLEELSGSEDDIDADLDDLDDF</sequence>
<gene>
    <name evidence="4" type="primary">NMD5_3</name>
    <name evidence="4" type="ORF">H4R34_006461</name>
</gene>
<keyword evidence="3" id="KW-0813">Transport</keyword>
<dbReference type="Proteomes" id="UP001151582">
    <property type="component" value="Unassembled WGS sequence"/>
</dbReference>
<dbReference type="OrthoDB" id="760868at2759"/>
<organism evidence="4 5">
    <name type="scientific">Dimargaris verticillata</name>
    <dbReference type="NCBI Taxonomy" id="2761393"/>
    <lineage>
        <taxon>Eukaryota</taxon>
        <taxon>Fungi</taxon>
        <taxon>Fungi incertae sedis</taxon>
        <taxon>Zoopagomycota</taxon>
        <taxon>Kickxellomycotina</taxon>
        <taxon>Dimargaritomycetes</taxon>
        <taxon>Dimargaritales</taxon>
        <taxon>Dimargaritaceae</taxon>
        <taxon>Dimargaris</taxon>
    </lineage>
</organism>
<comment type="caution">
    <text evidence="4">The sequence shown here is derived from an EMBL/GenBank/DDBJ whole genome shotgun (WGS) entry which is preliminary data.</text>
</comment>
<feature type="non-terminal residue" evidence="4">
    <location>
        <position position="322"/>
    </location>
</feature>
<dbReference type="SUPFAM" id="SSF48371">
    <property type="entry name" value="ARM repeat"/>
    <property type="match status" value="1"/>
</dbReference>
<dbReference type="InterPro" id="IPR011989">
    <property type="entry name" value="ARM-like"/>
</dbReference>
<dbReference type="EMBL" id="JANBQB010002481">
    <property type="protein sequence ID" value="KAJ1966848.1"/>
    <property type="molecule type" value="Genomic_DNA"/>
</dbReference>
<dbReference type="GO" id="GO:0006606">
    <property type="term" value="P:protein import into nucleus"/>
    <property type="evidence" value="ECO:0007669"/>
    <property type="project" value="TreeGrafter"/>
</dbReference>
<dbReference type="GO" id="GO:0005635">
    <property type="term" value="C:nuclear envelope"/>
    <property type="evidence" value="ECO:0007669"/>
    <property type="project" value="TreeGrafter"/>
</dbReference>
<evidence type="ECO:0000313" key="4">
    <source>
        <dbReference type="EMBL" id="KAJ1966848.1"/>
    </source>
</evidence>
<accession>A0A9W8AW66</accession>
<proteinExistence type="predicted"/>
<dbReference type="PANTHER" id="PTHR10997:SF18">
    <property type="entry name" value="D-IMPORTIN 7_RANBP7"/>
    <property type="match status" value="1"/>
</dbReference>
<keyword evidence="2" id="KW-0963">Cytoplasm</keyword>
<keyword evidence="5" id="KW-1185">Reference proteome</keyword>
<dbReference type="PANTHER" id="PTHR10997">
    <property type="entry name" value="IMPORTIN-7, 8, 11"/>
    <property type="match status" value="1"/>
</dbReference>
<protein>
    <submittedName>
        <fullName evidence="4">Nonsense-mediated mRNA decay protein 5</fullName>
    </submittedName>
</protein>